<keyword evidence="1" id="KW-0732">Signal</keyword>
<keyword evidence="3" id="KW-1185">Reference proteome</keyword>
<sequence length="111" mass="12905">MKQFISQCLLIFIMFTTYALANDMEQQEIVFRENPQTLYEQLMGSAQPPFSFTNLAEFEQLANQRNLSSTELIQQMILLARLNLETNLYIDTKYDDAQTLIDQLDIVVTTL</sequence>
<dbReference type="AlphaFoldDB" id="A0A6G9QHV1"/>
<organism evidence="2 3">
    <name type="scientific">Shewanella aestuarii</name>
    <dbReference type="NCBI Taxonomy" id="1028752"/>
    <lineage>
        <taxon>Bacteria</taxon>
        <taxon>Pseudomonadati</taxon>
        <taxon>Pseudomonadota</taxon>
        <taxon>Gammaproteobacteria</taxon>
        <taxon>Alteromonadales</taxon>
        <taxon>Shewanellaceae</taxon>
        <taxon>Shewanella</taxon>
    </lineage>
</organism>
<proteinExistence type="predicted"/>
<evidence type="ECO:0000313" key="3">
    <source>
        <dbReference type="Proteomes" id="UP000502608"/>
    </source>
</evidence>
<dbReference type="KEGG" id="saes:HBH39_05600"/>
<evidence type="ECO:0000256" key="1">
    <source>
        <dbReference type="SAM" id="SignalP"/>
    </source>
</evidence>
<evidence type="ECO:0000313" key="2">
    <source>
        <dbReference type="EMBL" id="QIR14042.1"/>
    </source>
</evidence>
<gene>
    <name evidence="2" type="ORF">HBH39_05600</name>
</gene>
<dbReference type="Proteomes" id="UP000502608">
    <property type="component" value="Chromosome"/>
</dbReference>
<dbReference type="RefSeq" id="WP_167676394.1">
    <property type="nucleotide sequence ID" value="NZ_CP050313.1"/>
</dbReference>
<reference evidence="2 3" key="1">
    <citation type="submission" date="2020-03" db="EMBL/GenBank/DDBJ databases">
        <title>Complete genome sequence of Shewanella sp.</title>
        <authorList>
            <person name="Kim Y.-S."/>
            <person name="Kim S.-J."/>
            <person name="Jung H.-K."/>
            <person name="Kim K.-H."/>
        </authorList>
    </citation>
    <scope>NUCLEOTIDE SEQUENCE [LARGE SCALE GENOMIC DNA]</scope>
    <source>
        <strain evidence="2 3">PN3F2</strain>
    </source>
</reference>
<name>A0A6G9QHV1_9GAMM</name>
<dbReference type="EMBL" id="CP050313">
    <property type="protein sequence ID" value="QIR14042.1"/>
    <property type="molecule type" value="Genomic_DNA"/>
</dbReference>
<accession>A0A6G9QHV1</accession>
<feature type="signal peptide" evidence="1">
    <location>
        <begin position="1"/>
        <end position="21"/>
    </location>
</feature>
<protein>
    <submittedName>
        <fullName evidence="2">Uncharacterized protein</fullName>
    </submittedName>
</protein>
<feature type="chain" id="PRO_5026207525" evidence="1">
    <location>
        <begin position="22"/>
        <end position="111"/>
    </location>
</feature>